<dbReference type="GO" id="GO:0009432">
    <property type="term" value="P:SOS response"/>
    <property type="evidence" value="ECO:0007669"/>
    <property type="project" value="TreeGrafter"/>
</dbReference>
<dbReference type="SUPFAM" id="SSF56059">
    <property type="entry name" value="Glutathione synthetase ATP-binding domain-like"/>
    <property type="match status" value="1"/>
</dbReference>
<evidence type="ECO:0000313" key="2">
    <source>
        <dbReference type="Proteomes" id="UP000295689"/>
    </source>
</evidence>
<dbReference type="GO" id="GO:0005737">
    <property type="term" value="C:cytoplasm"/>
    <property type="evidence" value="ECO:0007669"/>
    <property type="project" value="TreeGrafter"/>
</dbReference>
<evidence type="ECO:0000313" key="1">
    <source>
        <dbReference type="EMBL" id="TCN25090.1"/>
    </source>
</evidence>
<dbReference type="PANTHER" id="PTHR21621:SF0">
    <property type="entry name" value="BETA-CITRYLGLUTAMATE SYNTHASE B-RELATED"/>
    <property type="match status" value="1"/>
</dbReference>
<accession>A0A4V2RDJ6</accession>
<proteinExistence type="predicted"/>
<gene>
    <name evidence="1" type="ORF">EV146_106294</name>
</gene>
<dbReference type="PANTHER" id="PTHR21621">
    <property type="entry name" value="RIBOSOMAL PROTEIN S6 MODIFICATION PROTEIN"/>
    <property type="match status" value="1"/>
</dbReference>
<dbReference type="AlphaFoldDB" id="A0A4V2RDJ6"/>
<protein>
    <submittedName>
        <fullName evidence="1">YheC/D-like protein</fullName>
    </submittedName>
</protein>
<dbReference type="GO" id="GO:0018169">
    <property type="term" value="F:ribosomal S6-glutamic acid ligase activity"/>
    <property type="evidence" value="ECO:0007669"/>
    <property type="project" value="TreeGrafter"/>
</dbReference>
<name>A0A4V2RDJ6_9BACI</name>
<dbReference type="InterPro" id="IPR026838">
    <property type="entry name" value="YheC/D"/>
</dbReference>
<dbReference type="Proteomes" id="UP000295689">
    <property type="component" value="Unassembled WGS sequence"/>
</dbReference>
<dbReference type="Pfam" id="PF14398">
    <property type="entry name" value="ATPgrasp_YheCD"/>
    <property type="match status" value="1"/>
</dbReference>
<reference evidence="1 2" key="1">
    <citation type="journal article" date="2015" name="Stand. Genomic Sci.">
        <title>Genomic Encyclopedia of Bacterial and Archaeal Type Strains, Phase III: the genomes of soil and plant-associated and newly described type strains.</title>
        <authorList>
            <person name="Whitman W.B."/>
            <person name="Woyke T."/>
            <person name="Klenk H.P."/>
            <person name="Zhou Y."/>
            <person name="Lilburn T.G."/>
            <person name="Beck B.J."/>
            <person name="De Vos P."/>
            <person name="Vandamme P."/>
            <person name="Eisen J.A."/>
            <person name="Garrity G."/>
            <person name="Hugenholtz P."/>
            <person name="Kyrpides N.C."/>
        </authorList>
    </citation>
    <scope>NUCLEOTIDE SEQUENCE [LARGE SCALE GENOMIC DNA]</scope>
    <source>
        <strain evidence="1 2">CV53</strain>
    </source>
</reference>
<keyword evidence="2" id="KW-1185">Reference proteome</keyword>
<sequence length="473" mass="55028">MEVLRWIKIVSFTSNDPLIRIDQSLSTVLSERAILHFGLKQTNCQIEFVDDPDYTDLNDKDSPISLFLSTKIFQDLLLPPGVQFQLRISEGELFLGPTIGLLFKNSKKGYTPAFMKKHYSTSMGIYPSIGGVIVAYSIEDIDWKKGFVRGMIYQPEKDTWYRGKTAIPAVTYRRHLNQPAFHDFRQKLYERNGQLFNSHRLSKWRTHDLLLKNPDFLKYLPETFVVKTSDQIQKVLQFYEKIIVKPILSAQGKGIVIVETIVNDDYAKKKYYVTFYPKSYGEPVRKIMNQKELDQYLSKLIHSNKMQFICQNYIPLAKVDELPFDVRVIMHKNLANEWECNGILCRIAREGKEITNYSAGGDVLSLEETLQRLNGQFDYPSIKNKILTVCREFCLWMEQQNRYHLVEFGIDLAIDQDGEVFFIEANFRPGCKGFIKTDFDQHLQIAYQPYCYAANLQKFHAPDLLGKSLEIHQ</sequence>
<organism evidence="1 2">
    <name type="scientific">Mesobacillus foraminis</name>
    <dbReference type="NCBI Taxonomy" id="279826"/>
    <lineage>
        <taxon>Bacteria</taxon>
        <taxon>Bacillati</taxon>
        <taxon>Bacillota</taxon>
        <taxon>Bacilli</taxon>
        <taxon>Bacillales</taxon>
        <taxon>Bacillaceae</taxon>
        <taxon>Mesobacillus</taxon>
    </lineage>
</organism>
<comment type="caution">
    <text evidence="1">The sequence shown here is derived from an EMBL/GenBank/DDBJ whole genome shotgun (WGS) entry which is preliminary data.</text>
</comment>
<dbReference type="EMBL" id="SLVV01000006">
    <property type="protein sequence ID" value="TCN25090.1"/>
    <property type="molecule type" value="Genomic_DNA"/>
</dbReference>
<dbReference type="RefSeq" id="WP_132006524.1">
    <property type="nucleotide sequence ID" value="NZ_JABUHM010000004.1"/>
</dbReference>
<dbReference type="Gene3D" id="3.30.470.20">
    <property type="entry name" value="ATP-grasp fold, B domain"/>
    <property type="match status" value="1"/>
</dbReference>